<feature type="domain" description="Flagellar motor switch protein FliG middle" evidence="12">
    <location>
        <begin position="117"/>
        <end position="183"/>
    </location>
</feature>
<keyword evidence="14" id="KW-0282">Flagellum</keyword>
<name>A0A090T6V2_9VIBR</name>
<dbReference type="AlphaFoldDB" id="A0A090T6V2"/>
<gene>
    <name evidence="14" type="ORF">JCM19240_4019</name>
</gene>
<evidence type="ECO:0000313" key="15">
    <source>
        <dbReference type="Proteomes" id="UP000029224"/>
    </source>
</evidence>
<keyword evidence="9" id="KW-0975">Bacterial flagellum</keyword>
<comment type="caution">
    <text evidence="14">The sequence shown here is derived from an EMBL/GenBank/DDBJ whole genome shotgun (WGS) entry which is preliminary data.</text>
</comment>
<evidence type="ECO:0000256" key="3">
    <source>
        <dbReference type="ARBA" id="ARBA00010299"/>
    </source>
</evidence>
<reference evidence="14 15" key="2">
    <citation type="submission" date="2014-09" db="EMBL/GenBank/DDBJ databases">
        <authorList>
            <consortium name="NBRP consortium"/>
            <person name="Sawabe T."/>
            <person name="Meirelles P."/>
            <person name="Nakanishi M."/>
            <person name="Sayaka M."/>
            <person name="Hattori M."/>
            <person name="Ohkuma M."/>
        </authorList>
    </citation>
    <scope>NUCLEOTIDE SEQUENCE [LARGE SCALE GENOMIC DNA]</scope>
    <source>
        <strain evidence="14 15">JCM 19240</strain>
    </source>
</reference>
<dbReference type="Proteomes" id="UP000029224">
    <property type="component" value="Unassembled WGS sequence"/>
</dbReference>
<feature type="domain" description="Flagellar motor switch protein FliG N-terminal" evidence="13">
    <location>
        <begin position="10"/>
        <end position="103"/>
    </location>
</feature>
<dbReference type="GO" id="GO:0005886">
    <property type="term" value="C:plasma membrane"/>
    <property type="evidence" value="ECO:0007669"/>
    <property type="project" value="UniProtKB-SubCell"/>
</dbReference>
<dbReference type="InterPro" id="IPR028263">
    <property type="entry name" value="FliG_N"/>
</dbReference>
<evidence type="ECO:0000256" key="4">
    <source>
        <dbReference type="ARBA" id="ARBA00021870"/>
    </source>
</evidence>
<keyword evidence="7" id="KW-0283">Flagellar rotation</keyword>
<dbReference type="PRINTS" id="PR00954">
    <property type="entry name" value="FLGMOTORFLIG"/>
</dbReference>
<evidence type="ECO:0000256" key="10">
    <source>
        <dbReference type="ARBA" id="ARBA00025598"/>
    </source>
</evidence>
<keyword evidence="5" id="KW-1003">Cell membrane</keyword>
<protein>
    <recommendedName>
        <fullName evidence="4">Flagellar motor switch protein FliG</fullName>
    </recommendedName>
</protein>
<comment type="function">
    <text evidence="10">FliG is one of three proteins (FliG, FliN, FliM) that forms the rotor-mounted switch complex (C ring), located at the base of the basal body. This complex interacts with the CheY and CheZ chemotaxis proteins, in addition to contacting components of the motor that determine the direction of flagellar rotation.</text>
</comment>
<dbReference type="PANTHER" id="PTHR30534:SF0">
    <property type="entry name" value="FLAGELLAR MOTOR SWITCH PROTEIN FLIG"/>
    <property type="match status" value="1"/>
</dbReference>
<feature type="domain" description="Flagellar motor switch protein FliG C-terminal" evidence="11">
    <location>
        <begin position="219"/>
        <end position="325"/>
    </location>
</feature>
<evidence type="ECO:0000259" key="11">
    <source>
        <dbReference type="Pfam" id="PF01706"/>
    </source>
</evidence>
<comment type="similarity">
    <text evidence="3">Belongs to the FliG family.</text>
</comment>
<dbReference type="EMBL" id="BBMT01000005">
    <property type="protein sequence ID" value="GAL34469.1"/>
    <property type="molecule type" value="Genomic_DNA"/>
</dbReference>
<accession>A0A090T6V2</accession>
<evidence type="ECO:0000256" key="1">
    <source>
        <dbReference type="ARBA" id="ARBA00004117"/>
    </source>
</evidence>
<dbReference type="InterPro" id="IPR023087">
    <property type="entry name" value="Flg_Motor_Flig_C"/>
</dbReference>
<evidence type="ECO:0000256" key="9">
    <source>
        <dbReference type="ARBA" id="ARBA00023143"/>
    </source>
</evidence>
<organism evidence="14 15">
    <name type="scientific">Vibrio maritimus</name>
    <dbReference type="NCBI Taxonomy" id="990268"/>
    <lineage>
        <taxon>Bacteria</taxon>
        <taxon>Pseudomonadati</taxon>
        <taxon>Pseudomonadota</taxon>
        <taxon>Gammaproteobacteria</taxon>
        <taxon>Vibrionales</taxon>
        <taxon>Vibrionaceae</taxon>
        <taxon>Vibrio</taxon>
    </lineage>
</organism>
<evidence type="ECO:0000259" key="12">
    <source>
        <dbReference type="Pfam" id="PF14841"/>
    </source>
</evidence>
<dbReference type="Gene3D" id="1.10.220.30">
    <property type="match status" value="3"/>
</dbReference>
<proteinExistence type="inferred from homology"/>
<keyword evidence="8" id="KW-0472">Membrane</keyword>
<comment type="subcellular location">
    <subcellularLocation>
        <location evidence="1">Bacterial flagellum basal body</location>
    </subcellularLocation>
    <subcellularLocation>
        <location evidence="2">Cell inner membrane</location>
        <topology evidence="2">Peripheral membrane protein</topology>
        <orientation evidence="2">Cytoplasmic side</orientation>
    </subcellularLocation>
</comment>
<dbReference type="Pfam" id="PF14842">
    <property type="entry name" value="FliG_N"/>
    <property type="match status" value="1"/>
</dbReference>
<keyword evidence="15" id="KW-1185">Reference proteome</keyword>
<dbReference type="InterPro" id="IPR000090">
    <property type="entry name" value="Flg_Motor_Flig"/>
</dbReference>
<dbReference type="OrthoDB" id="358614at2"/>
<keyword evidence="6" id="KW-0145">Chemotaxis</keyword>
<dbReference type="PANTHER" id="PTHR30534">
    <property type="entry name" value="FLAGELLAR MOTOR SWITCH PROTEIN FLIG"/>
    <property type="match status" value="1"/>
</dbReference>
<dbReference type="Pfam" id="PF14841">
    <property type="entry name" value="FliG_M"/>
    <property type="match status" value="1"/>
</dbReference>
<dbReference type="InterPro" id="IPR032779">
    <property type="entry name" value="FliG_M"/>
</dbReference>
<keyword evidence="14" id="KW-0969">Cilium</keyword>
<evidence type="ECO:0000313" key="14">
    <source>
        <dbReference type="EMBL" id="GAL34469.1"/>
    </source>
</evidence>
<evidence type="ECO:0000256" key="6">
    <source>
        <dbReference type="ARBA" id="ARBA00022500"/>
    </source>
</evidence>
<evidence type="ECO:0000256" key="5">
    <source>
        <dbReference type="ARBA" id="ARBA00022475"/>
    </source>
</evidence>
<dbReference type="SUPFAM" id="SSF48029">
    <property type="entry name" value="FliG"/>
    <property type="match status" value="2"/>
</dbReference>
<evidence type="ECO:0000256" key="7">
    <source>
        <dbReference type="ARBA" id="ARBA00022779"/>
    </source>
</evidence>
<dbReference type="InterPro" id="IPR011002">
    <property type="entry name" value="FliG_a-hlx"/>
</dbReference>
<keyword evidence="14" id="KW-0966">Cell projection</keyword>
<dbReference type="GO" id="GO:0003774">
    <property type="term" value="F:cytoskeletal motor activity"/>
    <property type="evidence" value="ECO:0007669"/>
    <property type="project" value="InterPro"/>
</dbReference>
<dbReference type="GO" id="GO:0006935">
    <property type="term" value="P:chemotaxis"/>
    <property type="evidence" value="ECO:0007669"/>
    <property type="project" value="UniProtKB-KW"/>
</dbReference>
<sequence>MDDKQTYQSVDGVAMLVLSMGEDIGAEVLKGFTHEEIKQITHAMSKMQDIKAADAMVSLNGFFDDFRKHSGILGGTRNYITNVLEKTLNGNLARDLVSEIYGDEIRSHAEKLAWIPPELLVNDLRKEHINLQALLIAHLPLEYSGRVMDEYDEKECHELILQISKTQVLTSGLMETLKDLIDRCKINYHSGGSSSLQGSKVVANLINRYSGNKNELFEYLHDKDKQTAELVEEAMFDFFTLFNQDLETINVINERVSLEQWAYALKGTNKECRLYIINSMPQRVSTELKENLVRIGAVPVSQVEQARKAIIDIVKELQAEGEIKLNFANEPRLT</sequence>
<evidence type="ECO:0000256" key="2">
    <source>
        <dbReference type="ARBA" id="ARBA00004515"/>
    </source>
</evidence>
<dbReference type="GO" id="GO:0071973">
    <property type="term" value="P:bacterial-type flagellum-dependent cell motility"/>
    <property type="evidence" value="ECO:0007669"/>
    <property type="project" value="InterPro"/>
</dbReference>
<evidence type="ECO:0000259" key="13">
    <source>
        <dbReference type="Pfam" id="PF14842"/>
    </source>
</evidence>
<evidence type="ECO:0000256" key="8">
    <source>
        <dbReference type="ARBA" id="ARBA00023136"/>
    </source>
</evidence>
<reference evidence="14 15" key="1">
    <citation type="submission" date="2014-09" db="EMBL/GenBank/DDBJ databases">
        <title>Vibrio maritimus JCM 19240. (C210) whole genome shotgun sequence.</title>
        <authorList>
            <person name="Sawabe T."/>
            <person name="Meirelles P."/>
            <person name="Nakanishi M."/>
            <person name="Sayaka M."/>
            <person name="Hattori M."/>
            <person name="Ohkuma M."/>
        </authorList>
    </citation>
    <scope>NUCLEOTIDE SEQUENCE [LARGE SCALE GENOMIC DNA]</scope>
    <source>
        <strain evidence="14 15">JCM 19240</strain>
    </source>
</reference>
<dbReference type="Pfam" id="PF01706">
    <property type="entry name" value="FliG_C"/>
    <property type="match status" value="1"/>
</dbReference>
<dbReference type="GO" id="GO:0009425">
    <property type="term" value="C:bacterial-type flagellum basal body"/>
    <property type="evidence" value="ECO:0007669"/>
    <property type="project" value="UniProtKB-SubCell"/>
</dbReference>